<dbReference type="InterPro" id="IPR013155">
    <property type="entry name" value="M/V/L/I-tRNA-synth_anticd-bd"/>
</dbReference>
<dbReference type="InterPro" id="IPR014729">
    <property type="entry name" value="Rossmann-like_a/b/a_fold"/>
</dbReference>
<evidence type="ECO:0000313" key="16">
    <source>
        <dbReference type="Proteomes" id="UP000811481"/>
    </source>
</evidence>
<gene>
    <name evidence="9 15" type="primary">leuS</name>
    <name evidence="15" type="ORF">J8J04_02435</name>
</gene>
<dbReference type="InterPro" id="IPR002300">
    <property type="entry name" value="aa-tRNA-synth_Ia"/>
</dbReference>
<evidence type="ECO:0000256" key="7">
    <source>
        <dbReference type="ARBA" id="ARBA00023146"/>
    </source>
</evidence>
<dbReference type="EC" id="6.1.1.4" evidence="9"/>
<evidence type="ECO:0000256" key="2">
    <source>
        <dbReference type="ARBA" id="ARBA00022490"/>
    </source>
</evidence>
<comment type="caution">
    <text evidence="9">Lacks conserved residue(s) required for the propagation of feature annotation.</text>
</comment>
<keyword evidence="2 9" id="KW-0963">Cytoplasm</keyword>
<dbReference type="NCBIfam" id="TIGR00396">
    <property type="entry name" value="leuS_bact"/>
    <property type="match status" value="1"/>
</dbReference>
<dbReference type="PROSITE" id="PS00178">
    <property type="entry name" value="AA_TRNA_LIGASE_I"/>
    <property type="match status" value="1"/>
</dbReference>
<keyword evidence="4 9" id="KW-0547">Nucleotide-binding</keyword>
<evidence type="ECO:0000259" key="11">
    <source>
        <dbReference type="Pfam" id="PF00133"/>
    </source>
</evidence>
<dbReference type="SUPFAM" id="SSF47323">
    <property type="entry name" value="Anticodon-binding domain of a subclass of class I aminoacyl-tRNA synthetases"/>
    <property type="match status" value="1"/>
</dbReference>
<reference evidence="15" key="1">
    <citation type="submission" date="2021-04" db="EMBL/GenBank/DDBJ databases">
        <title>Draft genome sequence of StrPh-CL8, a phytoplasma strain causing strawberry phyllody in Chile.</title>
        <authorList>
            <person name="Cui W."/>
            <person name="Zamorano A."/>
            <person name="Fiore N."/>
        </authorList>
    </citation>
    <scope>NUCLEOTIDE SEQUENCE [LARGE SCALE GENOMIC DNA]</scope>
    <source>
        <strain evidence="15">StrPh-Cl</strain>
    </source>
</reference>
<evidence type="ECO:0000256" key="8">
    <source>
        <dbReference type="ARBA" id="ARBA00047469"/>
    </source>
</evidence>
<dbReference type="Pfam" id="PF08264">
    <property type="entry name" value="Anticodon_1"/>
    <property type="match status" value="1"/>
</dbReference>
<dbReference type="Proteomes" id="UP000811481">
    <property type="component" value="Unassembled WGS sequence"/>
</dbReference>
<feature type="domain" description="Methionyl/Valyl/Leucyl/Isoleucyl-tRNA synthetase anticodon-binding" evidence="12">
    <location>
        <begin position="672"/>
        <end position="783"/>
    </location>
</feature>
<protein>
    <recommendedName>
        <fullName evidence="9">Leucine--tRNA ligase</fullName>
        <ecNumber evidence="9">6.1.1.4</ecNumber>
    </recommendedName>
    <alternativeName>
        <fullName evidence="9">Leucyl-tRNA synthetase</fullName>
        <shortName evidence="9">LeuRS</shortName>
    </alternativeName>
</protein>
<dbReference type="HAMAP" id="MF_00049_B">
    <property type="entry name" value="Leu_tRNA_synth_B"/>
    <property type="match status" value="1"/>
</dbReference>
<evidence type="ECO:0000256" key="3">
    <source>
        <dbReference type="ARBA" id="ARBA00022598"/>
    </source>
</evidence>
<keyword evidence="6 9" id="KW-0648">Protein biosynthesis</keyword>
<dbReference type="GO" id="GO:0004823">
    <property type="term" value="F:leucine-tRNA ligase activity"/>
    <property type="evidence" value="ECO:0007669"/>
    <property type="project" value="UniProtKB-EC"/>
</dbReference>
<dbReference type="CDD" id="cd07958">
    <property type="entry name" value="Anticodon_Ia_Leu_BEm"/>
    <property type="match status" value="1"/>
</dbReference>
<sequence>MTKLNYDFKKIEHKWQFYWQQNKVFKTQNNYNKKKFYCLDMFPYPSSEGLHIGHIEGYTATDIVSRFKRMQQYNVFHPFGWDSFGLPAEQYALNTGKNPSTFTYDNISNFKKQIQSMGKAADWDKELATSDSYFYKWTQWIFKKLYENKLAVLENIEVNFCPKLGTVLANEEVISNEKGLFSERGNHPIIKKKMQQWVVKITNYAERLLNDLELVDWPDNLKEMQINWIGKTSGVLVSFVSSKQNICLKAFTTRPDTLFGVTFLVISPEHPLVLKLTDKQQQQQVNDYLTYVKQKKDLERSANKEKTGVFTGSYAINPCNNQKIPIWIADYVLPHFGTGILMAVPCHDQRDFEFAQKYNLKMIPVIQAPATYYLSSEENNLNGQMIKAFEGYGIHINSVFLNGLDNKQAETKMIQFLQKHHLGNLHHTYKLHDWVFSRQRYWGEPFPIFYDSTNSIHTIDDSLLPLELPILDKIIPSGTGESPLSKAHFWLYFEKNGQKYRRDSNTMPQLAGSSWYYIGYILKNYLGMIPLNTVEAKKLLDYFLPVDLYVGGAEHAVGHLLYARFWHKFLYDLGLVSLKEPFQKLVNQGIILGHDHTKMSKSKGNGVSASSMLDKCGADVLRLYVMFMGPLEEIKSWHEKGLKGIQRFLNRVYHMFSFEITNQNQANLDPLLHQTIKQVTQDYEKLKFNKVISQLMIFVNQIYQEHKIGKRQIQIFLQILNPIAPHITEEMNQVFLNNNQQLVNMEWPSYDPQYLQTKECKVVVQVNSKIRAVLETSCNTPLEQIKVLALKEPKVHQFIYQKNIVKMIYISNKVLNIIVA</sequence>
<evidence type="ECO:0000256" key="9">
    <source>
        <dbReference type="HAMAP-Rule" id="MF_00049"/>
    </source>
</evidence>
<feature type="short sequence motif" description="'KMSKS' region" evidence="9">
    <location>
        <begin position="598"/>
        <end position="602"/>
    </location>
</feature>
<dbReference type="InterPro" id="IPR025709">
    <property type="entry name" value="Leu_tRNA-synth_edit"/>
</dbReference>
<feature type="domain" description="Aminoacyl-tRNA synthetase class Ia" evidence="11">
    <location>
        <begin position="428"/>
        <end position="629"/>
    </location>
</feature>
<dbReference type="Pfam" id="PF00133">
    <property type="entry name" value="tRNA-synt_1"/>
    <property type="match status" value="1"/>
</dbReference>
<dbReference type="Pfam" id="PF13603">
    <property type="entry name" value="tRNA-synt_1_2"/>
    <property type="match status" value="1"/>
</dbReference>
<evidence type="ECO:0000256" key="6">
    <source>
        <dbReference type="ARBA" id="ARBA00022917"/>
    </source>
</evidence>
<evidence type="ECO:0000256" key="5">
    <source>
        <dbReference type="ARBA" id="ARBA00022840"/>
    </source>
</evidence>
<name>A0ABS5K432_9MOLU</name>
<dbReference type="Gene3D" id="1.10.730.10">
    <property type="entry name" value="Isoleucyl-tRNA Synthetase, Domain 1"/>
    <property type="match status" value="1"/>
</dbReference>
<organism evidence="15 16">
    <name type="scientific">'Fragaria x ananassa' phyllody phytoplasma</name>
    <dbReference type="NCBI Taxonomy" id="2358428"/>
    <lineage>
        <taxon>Bacteria</taxon>
        <taxon>Bacillati</taxon>
        <taxon>Mycoplasmatota</taxon>
        <taxon>Mollicutes</taxon>
        <taxon>Acholeplasmatales</taxon>
        <taxon>Acholeplasmataceae</taxon>
        <taxon>Candidatus Phytoplasma</taxon>
        <taxon>16SrXIII (Mexican periwinkle virescence group)</taxon>
    </lineage>
</organism>
<evidence type="ECO:0000259" key="14">
    <source>
        <dbReference type="Pfam" id="PF13603"/>
    </source>
</evidence>
<evidence type="ECO:0000256" key="10">
    <source>
        <dbReference type="RuleBase" id="RU363035"/>
    </source>
</evidence>
<evidence type="ECO:0000256" key="1">
    <source>
        <dbReference type="ARBA" id="ARBA00005594"/>
    </source>
</evidence>
<feature type="domain" description="Leucyl-tRNA synthetase editing" evidence="14">
    <location>
        <begin position="227"/>
        <end position="417"/>
    </location>
</feature>
<keyword evidence="16" id="KW-1185">Reference proteome</keyword>
<dbReference type="InterPro" id="IPR015413">
    <property type="entry name" value="Methionyl/Leucyl_tRNA_Synth"/>
</dbReference>
<evidence type="ECO:0000259" key="13">
    <source>
        <dbReference type="Pfam" id="PF09334"/>
    </source>
</evidence>
<keyword evidence="5 9" id="KW-0067">ATP-binding</keyword>
<dbReference type="InterPro" id="IPR009008">
    <property type="entry name" value="Val/Leu/Ile-tRNA-synth_edit"/>
</dbReference>
<keyword evidence="3 9" id="KW-0436">Ligase</keyword>
<keyword evidence="7 9" id="KW-0030">Aminoacyl-tRNA synthetase</keyword>
<dbReference type="Gene3D" id="3.10.20.590">
    <property type="match status" value="1"/>
</dbReference>
<dbReference type="InterPro" id="IPR001412">
    <property type="entry name" value="aa-tRNA-synth_I_CS"/>
</dbReference>
<dbReference type="Pfam" id="PF09334">
    <property type="entry name" value="tRNA-synt_1g"/>
    <property type="match status" value="1"/>
</dbReference>
<dbReference type="PANTHER" id="PTHR43740:SF2">
    <property type="entry name" value="LEUCINE--TRNA LIGASE, MITOCHONDRIAL"/>
    <property type="match status" value="1"/>
</dbReference>
<dbReference type="PANTHER" id="PTHR43740">
    <property type="entry name" value="LEUCYL-TRNA SYNTHETASE"/>
    <property type="match status" value="1"/>
</dbReference>
<comment type="caution">
    <text evidence="15">The sequence shown here is derived from an EMBL/GenBank/DDBJ whole genome shotgun (WGS) entry which is preliminary data.</text>
</comment>
<dbReference type="CDD" id="cd00812">
    <property type="entry name" value="LeuRS_core"/>
    <property type="match status" value="1"/>
</dbReference>
<dbReference type="RefSeq" id="WP_212331946.1">
    <property type="nucleotide sequence ID" value="NZ_JAGVRH010000009.1"/>
</dbReference>
<accession>A0ABS5K432</accession>
<dbReference type="SUPFAM" id="SSF50677">
    <property type="entry name" value="ValRS/IleRS/LeuRS editing domain"/>
    <property type="match status" value="1"/>
</dbReference>
<feature type="binding site" evidence="9">
    <location>
        <position position="601"/>
    </location>
    <ligand>
        <name>ATP</name>
        <dbReference type="ChEBI" id="CHEBI:30616"/>
    </ligand>
</feature>
<evidence type="ECO:0000313" key="15">
    <source>
        <dbReference type="EMBL" id="MBS2126534.1"/>
    </source>
</evidence>
<dbReference type="SUPFAM" id="SSF52374">
    <property type="entry name" value="Nucleotidylyl transferase"/>
    <property type="match status" value="1"/>
</dbReference>
<comment type="similarity">
    <text evidence="1 9 10">Belongs to the class-I aminoacyl-tRNA synthetase family.</text>
</comment>
<dbReference type="InterPro" id="IPR009080">
    <property type="entry name" value="tRNAsynth_Ia_anticodon-bd"/>
</dbReference>
<dbReference type="PRINTS" id="PR00985">
    <property type="entry name" value="TRNASYNTHLEU"/>
</dbReference>
<feature type="domain" description="Methionyl/Leucyl tRNA synthetase" evidence="13">
    <location>
        <begin position="43"/>
        <end position="173"/>
    </location>
</feature>
<dbReference type="Gene3D" id="3.40.50.620">
    <property type="entry name" value="HUPs"/>
    <property type="match status" value="2"/>
</dbReference>
<evidence type="ECO:0000259" key="12">
    <source>
        <dbReference type="Pfam" id="PF08264"/>
    </source>
</evidence>
<proteinExistence type="inferred from homology"/>
<dbReference type="InterPro" id="IPR002302">
    <property type="entry name" value="Leu-tRNA-ligase"/>
</dbReference>
<dbReference type="EMBL" id="JAGVRH010000009">
    <property type="protein sequence ID" value="MBS2126534.1"/>
    <property type="molecule type" value="Genomic_DNA"/>
</dbReference>
<comment type="catalytic activity">
    <reaction evidence="8 9">
        <text>tRNA(Leu) + L-leucine + ATP = L-leucyl-tRNA(Leu) + AMP + diphosphate</text>
        <dbReference type="Rhea" id="RHEA:11688"/>
        <dbReference type="Rhea" id="RHEA-COMP:9613"/>
        <dbReference type="Rhea" id="RHEA-COMP:9622"/>
        <dbReference type="ChEBI" id="CHEBI:30616"/>
        <dbReference type="ChEBI" id="CHEBI:33019"/>
        <dbReference type="ChEBI" id="CHEBI:57427"/>
        <dbReference type="ChEBI" id="CHEBI:78442"/>
        <dbReference type="ChEBI" id="CHEBI:78494"/>
        <dbReference type="ChEBI" id="CHEBI:456215"/>
        <dbReference type="EC" id="6.1.1.4"/>
    </reaction>
</comment>
<evidence type="ECO:0000256" key="4">
    <source>
        <dbReference type="ARBA" id="ARBA00022741"/>
    </source>
</evidence>
<comment type="subcellular location">
    <subcellularLocation>
        <location evidence="9">Cytoplasm</location>
    </subcellularLocation>
</comment>